<keyword evidence="9" id="KW-1185">Reference proteome</keyword>
<evidence type="ECO:0000313" key="10">
    <source>
        <dbReference type="Proteomes" id="UP000279331"/>
    </source>
</evidence>
<dbReference type="InterPro" id="IPR011032">
    <property type="entry name" value="GroES-like_sf"/>
</dbReference>
<evidence type="ECO:0000256" key="2">
    <source>
        <dbReference type="ARBA" id="ARBA00022723"/>
    </source>
</evidence>
<dbReference type="Pfam" id="PF08240">
    <property type="entry name" value="ADH_N"/>
    <property type="match status" value="1"/>
</dbReference>
<keyword evidence="6" id="KW-0560">Oxidoreductase</keyword>
<dbReference type="PANTHER" id="PTHR42813:SF7">
    <property type="entry name" value="ALCOHOL DEHYDROGENASE (ZN-DEPENDENT)-RELATED"/>
    <property type="match status" value="1"/>
</dbReference>
<dbReference type="GO" id="GO:0004022">
    <property type="term" value="F:alcohol dehydrogenase (NAD+) activity"/>
    <property type="evidence" value="ECO:0007669"/>
    <property type="project" value="UniProtKB-EC"/>
</dbReference>
<name>A0A1X0LFL2_9MYCO</name>
<dbReference type="PANTHER" id="PTHR42813">
    <property type="entry name" value="ZINC-TYPE ALCOHOL DEHYDROGENASE-LIKE"/>
    <property type="match status" value="1"/>
</dbReference>
<dbReference type="Proteomes" id="UP000271464">
    <property type="component" value="Unassembled WGS sequence"/>
</dbReference>
<gene>
    <name evidence="5" type="ORF">B4U45_27155</name>
    <name evidence="6" type="ORF">LAUMK42_02506</name>
    <name evidence="7" type="ORF">LAUMK4_02361</name>
</gene>
<evidence type="ECO:0000256" key="1">
    <source>
        <dbReference type="ARBA" id="ARBA00001947"/>
    </source>
</evidence>
<dbReference type="RefSeq" id="WP_075546172.1">
    <property type="nucleotide sequence ID" value="NZ_CADEAW010000017.1"/>
</dbReference>
<feature type="domain" description="Alcohol dehydrogenase-like N-terminal" evidence="4">
    <location>
        <begin position="25"/>
        <end position="138"/>
    </location>
</feature>
<keyword evidence="2" id="KW-0479">Metal-binding</keyword>
<dbReference type="Gene3D" id="3.90.180.10">
    <property type="entry name" value="Medium-chain alcohol dehydrogenases, catalytic domain"/>
    <property type="match status" value="1"/>
</dbReference>
<dbReference type="SUPFAM" id="SSF50129">
    <property type="entry name" value="GroES-like"/>
    <property type="match status" value="1"/>
</dbReference>
<organism evidence="6 10">
    <name type="scientific">Mycobacterium persicum</name>
    <dbReference type="NCBI Taxonomy" id="1487726"/>
    <lineage>
        <taxon>Bacteria</taxon>
        <taxon>Bacillati</taxon>
        <taxon>Actinomycetota</taxon>
        <taxon>Actinomycetes</taxon>
        <taxon>Mycobacteriales</taxon>
        <taxon>Mycobacteriaceae</taxon>
        <taxon>Mycobacterium</taxon>
    </lineage>
</organism>
<dbReference type="SUPFAM" id="SSF51735">
    <property type="entry name" value="NAD(P)-binding Rossmann-fold domains"/>
    <property type="match status" value="1"/>
</dbReference>
<dbReference type="Gene3D" id="3.40.50.720">
    <property type="entry name" value="NAD(P)-binding Rossmann-like Domain"/>
    <property type="match status" value="1"/>
</dbReference>
<proteinExistence type="predicted"/>
<reference evidence="5 8" key="1">
    <citation type="submission" date="2017-02" db="EMBL/GenBank/DDBJ databases">
        <title>Mycobacterium kansasii genomes.</title>
        <authorList>
            <person name="Borowka P."/>
            <person name="Strapagiel D."/>
            <person name="Marciniak B."/>
            <person name="Lach J."/>
            <person name="Bakula Z."/>
            <person name="Van Ingen J."/>
            <person name="Safianowska A."/>
            <person name="Brzostek A."/>
            <person name="Dziadek J."/>
            <person name="Jagielski T."/>
        </authorList>
    </citation>
    <scope>NUCLEOTIDE SEQUENCE [LARGE SCALE GENOMIC DNA]</scope>
    <source>
        <strain evidence="5 8">12MK</strain>
    </source>
</reference>
<comment type="caution">
    <text evidence="6">The sequence shown here is derived from an EMBL/GenBank/DDBJ whole genome shotgun (WGS) entry which is preliminary data.</text>
</comment>
<comment type="cofactor">
    <cofactor evidence="1">
        <name>Zn(2+)</name>
        <dbReference type="ChEBI" id="CHEBI:29105"/>
    </cofactor>
</comment>
<dbReference type="OrthoDB" id="241504at2"/>
<evidence type="ECO:0000313" key="8">
    <source>
        <dbReference type="Proteomes" id="UP000192335"/>
    </source>
</evidence>
<evidence type="ECO:0000256" key="3">
    <source>
        <dbReference type="ARBA" id="ARBA00022833"/>
    </source>
</evidence>
<protein>
    <submittedName>
        <fullName evidence="5 6">Alcohol dehydrogenase</fullName>
        <ecNumber evidence="6">1.1.1.1</ecNumber>
    </submittedName>
</protein>
<reference evidence="9 10" key="2">
    <citation type="submission" date="2018-09" db="EMBL/GenBank/DDBJ databases">
        <authorList>
            <person name="Tagini F."/>
        </authorList>
    </citation>
    <scope>NUCLEOTIDE SEQUENCE [LARGE SCALE GENOMIC DNA]</scope>
    <source>
        <strain evidence="7 9">MK4</strain>
        <strain evidence="6 10">MK42</strain>
    </source>
</reference>
<evidence type="ECO:0000313" key="5">
    <source>
        <dbReference type="EMBL" id="ORC09730.1"/>
    </source>
</evidence>
<dbReference type="GO" id="GO:0046872">
    <property type="term" value="F:metal ion binding"/>
    <property type="evidence" value="ECO:0007669"/>
    <property type="project" value="UniProtKB-KW"/>
</dbReference>
<evidence type="ECO:0000259" key="4">
    <source>
        <dbReference type="Pfam" id="PF08240"/>
    </source>
</evidence>
<dbReference type="EMBL" id="UPHL01000061">
    <property type="protein sequence ID" value="VAZ83689.1"/>
    <property type="molecule type" value="Genomic_DNA"/>
</dbReference>
<sequence length="345" mass="36590">MRQLVFEETGRYAWREAPDPVLTTPDQALVRPLVVACCDLDVAVVTGRLPLPSGYSVGHEGVAEVVAVGDGVSTIRVGDRVVVPFQISCGRCRECRRGMTGSCNSVPLMAMYGMGPIAGLDGGGFMADLVLVPYADAMLVATPASIDPRDLIAIASLSDNIPDAWRTVGPFTNDLSGLEPADRRVLVVGRLSIGLYAAAFAAALGAHVDYVDTDAQRLAVAEKLGATAHDRPKPAKEWDPYPVTVHTSADASVLAATLRATWPDGVCTDTGIYYERTVEMPLLSMYTRGVRFVTGRVNARAVIPEILDVIAGGCDLSPAVDHVVAWDDAPSAWPAMAGKTVFARP</sequence>
<dbReference type="InterPro" id="IPR036291">
    <property type="entry name" value="NAD(P)-bd_dom_sf"/>
</dbReference>
<evidence type="ECO:0000313" key="9">
    <source>
        <dbReference type="Proteomes" id="UP000271464"/>
    </source>
</evidence>
<evidence type="ECO:0000313" key="6">
    <source>
        <dbReference type="EMBL" id="VAZ83689.1"/>
    </source>
</evidence>
<dbReference type="EMBL" id="UPHM01000052">
    <property type="protein sequence ID" value="VAZ93135.1"/>
    <property type="molecule type" value="Genomic_DNA"/>
</dbReference>
<dbReference type="GeneID" id="66601099"/>
<accession>A0A1X0LFL2</accession>
<dbReference type="Proteomes" id="UP000192335">
    <property type="component" value="Unassembled WGS sequence"/>
</dbReference>
<dbReference type="AlphaFoldDB" id="A0A1X0LFL2"/>
<dbReference type="Proteomes" id="UP000279331">
    <property type="component" value="Unassembled WGS sequence"/>
</dbReference>
<dbReference type="EC" id="1.1.1.1" evidence="6"/>
<dbReference type="EMBL" id="MWQA01000001">
    <property type="protein sequence ID" value="ORC09730.1"/>
    <property type="molecule type" value="Genomic_DNA"/>
</dbReference>
<evidence type="ECO:0000313" key="7">
    <source>
        <dbReference type="EMBL" id="VAZ93135.1"/>
    </source>
</evidence>
<keyword evidence="3" id="KW-0862">Zinc</keyword>
<dbReference type="InterPro" id="IPR013154">
    <property type="entry name" value="ADH-like_N"/>
</dbReference>